<dbReference type="NCBIfam" id="TIGR01167">
    <property type="entry name" value="LPXTG_anchor"/>
    <property type="match status" value="1"/>
</dbReference>
<feature type="domain" description="MucBP" evidence="4">
    <location>
        <begin position="501"/>
        <end position="563"/>
    </location>
</feature>
<keyword evidence="3" id="KW-0472">Membrane</keyword>
<evidence type="ECO:0000313" key="5">
    <source>
        <dbReference type="EMBL" id="MFC6181616.1"/>
    </source>
</evidence>
<sequence length="944" mass="102910">MQACQRRFKRFYRMYSPAKIALMMLITLVVSIGGYTVSQAASLEQTLAQQPVTTTVKSAPPADLTTTAKYVGQQLRQSLLKLKPRQFKVPKPTATKAIPYAGLNTAMVQVTKNEVLHDHNYFWPAQIWLPFATATDPDFWANLTNDDDLIVDEEIQARMIAYLKDSSLIADQYGHQTYGESYYQLFLEASGETIDPTLFKQYSNTMNGFQAWLLRDFAQLELGLITHDEVRAHYEDQYRAYAVLMDDFMAAIGSDEGILAQLDQVMAYLESDMIHQYVIKPMLDNASMTLGATYSIDDLASLDPEKTVAVNTAQYEQPALDVMQRSRQGQTWLTTAVLTYVQRFVMTNPAAIAAPVTVTYVDQTGTKIAADKKITGNLGDAYDATTTDYQLELPDYELDTSQLPTNGKGQLTAEAQTVTYVYTKKVVAGAPVTVHYQEASGQKLAPTETLTGNVGDTYQTQQKSFTDYTFASVTGQTSGEFTTKAQTVVYTYTKNPVKGAPVTVRHQSETGTPLAEAETIQGNIGDQHQTKAKMIAGYNLLRVEGEPLVTISADPQTVTYIYTPKAVAMGTVTIMYLDEAGRELAPATELTGKVGDDFNAEALTLTGYQLQTTPSTIAGQFKADPQTFKFTYQPVVPPVTTGQVLVRYVDEKAHDLVPATTMTGKLTTAYTTKAKAIKGYHLVKTTGPTTGTYMEQLQVVTYQYAADQPAVATGQVTVHYQDETGQALAISETLTGDVGTAYQTTLKAIKGYTYAKTLGAPTTGTFKATAQTVTYRYRADAQPIATGKVMVHYQDLAGKKLAATKTLTGSVGSAYATTAPHIKGYTAHGVTGKPAGHYTAATQTVIYRYQVKTTANQTDSTTTSAGDTVNTGTKPTTTPTKPTQATAAPTTKLPTATANQALQRAGTGKLPQANERTTRWPVVLGASALVLIGLGYWWYRRQTR</sequence>
<feature type="domain" description="MucBP" evidence="4">
    <location>
        <begin position="715"/>
        <end position="778"/>
    </location>
</feature>
<reference evidence="6" key="1">
    <citation type="journal article" date="2019" name="Int. J. Syst. Evol. Microbiol.">
        <title>The Global Catalogue of Microorganisms (GCM) 10K type strain sequencing project: providing services to taxonomists for standard genome sequencing and annotation.</title>
        <authorList>
            <consortium name="The Broad Institute Genomics Platform"/>
            <consortium name="The Broad Institute Genome Sequencing Center for Infectious Disease"/>
            <person name="Wu L."/>
            <person name="Ma J."/>
        </authorList>
    </citation>
    <scope>NUCLEOTIDE SEQUENCE [LARGE SCALE GENOMIC DNA]</scope>
    <source>
        <strain evidence="6">CCM 8933</strain>
    </source>
</reference>
<feature type="transmembrane region" description="Helical" evidence="3">
    <location>
        <begin position="920"/>
        <end position="939"/>
    </location>
</feature>
<feature type="domain" description="MucBP" evidence="4">
    <location>
        <begin position="571"/>
        <end position="633"/>
    </location>
</feature>
<protein>
    <submittedName>
        <fullName evidence="5">MucBP domain-containing protein</fullName>
    </submittedName>
</protein>
<organism evidence="5 6">
    <name type="scientific">Lactiplantibacillus daowaiensis</name>
    <dbReference type="NCBI Taxonomy" id="2559918"/>
    <lineage>
        <taxon>Bacteria</taxon>
        <taxon>Bacillati</taxon>
        <taxon>Bacillota</taxon>
        <taxon>Bacilli</taxon>
        <taxon>Lactobacillales</taxon>
        <taxon>Lactobacillaceae</taxon>
        <taxon>Lactiplantibacillus</taxon>
    </lineage>
</organism>
<evidence type="ECO:0000313" key="6">
    <source>
        <dbReference type="Proteomes" id="UP001596282"/>
    </source>
</evidence>
<evidence type="ECO:0000256" key="3">
    <source>
        <dbReference type="SAM" id="Phobius"/>
    </source>
</evidence>
<evidence type="ECO:0000256" key="1">
    <source>
        <dbReference type="ARBA" id="ARBA00022737"/>
    </source>
</evidence>
<dbReference type="InterPro" id="IPR009459">
    <property type="entry name" value="MucBP_dom"/>
</dbReference>
<name>A0ABW1S1K0_9LACO</name>
<gene>
    <name evidence="5" type="ORF">ACFP5Y_10315</name>
</gene>
<evidence type="ECO:0000259" key="4">
    <source>
        <dbReference type="Pfam" id="PF06458"/>
    </source>
</evidence>
<feature type="region of interest" description="Disordered" evidence="2">
    <location>
        <begin position="856"/>
        <end position="889"/>
    </location>
</feature>
<keyword evidence="3" id="KW-0812">Transmembrane</keyword>
<feature type="domain" description="MucBP" evidence="4">
    <location>
        <begin position="431"/>
        <end position="493"/>
    </location>
</feature>
<keyword evidence="6" id="KW-1185">Reference proteome</keyword>
<dbReference type="RefSeq" id="WP_137628555.1">
    <property type="nucleotide sequence ID" value="NZ_BJDJ01000010.1"/>
</dbReference>
<accession>A0ABW1S1K0</accession>
<proteinExistence type="predicted"/>
<dbReference type="Gene3D" id="3.10.20.320">
    <property type="entry name" value="Putative peptidoglycan bound protein (lpxtg motif)"/>
    <property type="match status" value="7"/>
</dbReference>
<dbReference type="Proteomes" id="UP001596282">
    <property type="component" value="Unassembled WGS sequence"/>
</dbReference>
<dbReference type="EMBL" id="JBHSSC010000040">
    <property type="protein sequence ID" value="MFC6181616.1"/>
    <property type="molecule type" value="Genomic_DNA"/>
</dbReference>
<keyword evidence="1" id="KW-0677">Repeat</keyword>
<feature type="domain" description="MucBP" evidence="4">
    <location>
        <begin position="788"/>
        <end position="850"/>
    </location>
</feature>
<dbReference type="Pfam" id="PF06458">
    <property type="entry name" value="MucBP"/>
    <property type="match status" value="7"/>
</dbReference>
<evidence type="ECO:0000256" key="2">
    <source>
        <dbReference type="SAM" id="MobiDB-lite"/>
    </source>
</evidence>
<keyword evidence="3" id="KW-1133">Transmembrane helix</keyword>
<comment type="caution">
    <text evidence="5">The sequence shown here is derived from an EMBL/GenBank/DDBJ whole genome shotgun (WGS) entry which is preliminary data.</text>
</comment>
<feature type="domain" description="MucBP" evidence="4">
    <location>
        <begin position="643"/>
        <end position="704"/>
    </location>
</feature>
<feature type="domain" description="MucBP" evidence="4">
    <location>
        <begin position="355"/>
        <end position="423"/>
    </location>
</feature>